<dbReference type="EMBL" id="MU003695">
    <property type="protein sequence ID" value="KAF2814427.1"/>
    <property type="molecule type" value="Genomic_DNA"/>
</dbReference>
<organism evidence="1">
    <name type="scientific">Mytilinidion resinicola</name>
    <dbReference type="NCBI Taxonomy" id="574789"/>
    <lineage>
        <taxon>Eukaryota</taxon>
        <taxon>Fungi</taxon>
        <taxon>Dikarya</taxon>
        <taxon>Ascomycota</taxon>
        <taxon>Pezizomycotina</taxon>
        <taxon>Dothideomycetes</taxon>
        <taxon>Pleosporomycetidae</taxon>
        <taxon>Mytilinidiales</taxon>
        <taxon>Mytilinidiaceae</taxon>
        <taxon>Mytilinidion</taxon>
    </lineage>
</organism>
<name>A0A6A6Z2H0_9PEZI</name>
<keyword evidence="2" id="KW-1185">Reference proteome</keyword>
<protein>
    <submittedName>
        <fullName evidence="1 3">Uncharacterized protein</fullName>
    </submittedName>
</protein>
<dbReference type="Proteomes" id="UP000504636">
    <property type="component" value="Unplaced"/>
</dbReference>
<sequence length="70" mass="7949">MTQTQRLLGLSISLDQTFPDVCRRDLVEGYQTASRMLPAALTCSLLRPIHSVFPATRFPQTSFRRTKLIP</sequence>
<proteinExistence type="predicted"/>
<evidence type="ECO:0000313" key="2">
    <source>
        <dbReference type="Proteomes" id="UP000504636"/>
    </source>
</evidence>
<reference evidence="3" key="2">
    <citation type="submission" date="2020-04" db="EMBL/GenBank/DDBJ databases">
        <authorList>
            <consortium name="NCBI Genome Project"/>
        </authorList>
    </citation>
    <scope>NUCLEOTIDE SEQUENCE</scope>
    <source>
        <strain evidence="3">CBS 304.34</strain>
    </source>
</reference>
<reference evidence="3" key="3">
    <citation type="submission" date="2025-04" db="UniProtKB">
        <authorList>
            <consortium name="RefSeq"/>
        </authorList>
    </citation>
    <scope>IDENTIFICATION</scope>
    <source>
        <strain evidence="3">CBS 304.34</strain>
    </source>
</reference>
<accession>A0A6A6Z2H0</accession>
<dbReference type="GeneID" id="54460204"/>
<evidence type="ECO:0000313" key="3">
    <source>
        <dbReference type="RefSeq" id="XP_033581391.1"/>
    </source>
</evidence>
<evidence type="ECO:0000313" key="1">
    <source>
        <dbReference type="EMBL" id="KAF2814427.1"/>
    </source>
</evidence>
<reference evidence="1 3" key="1">
    <citation type="journal article" date="2020" name="Stud. Mycol.">
        <title>101 Dothideomycetes genomes: a test case for predicting lifestyles and emergence of pathogens.</title>
        <authorList>
            <person name="Haridas S."/>
            <person name="Albert R."/>
            <person name="Binder M."/>
            <person name="Bloem J."/>
            <person name="Labutti K."/>
            <person name="Salamov A."/>
            <person name="Andreopoulos B."/>
            <person name="Baker S."/>
            <person name="Barry K."/>
            <person name="Bills G."/>
            <person name="Bluhm B."/>
            <person name="Cannon C."/>
            <person name="Castanera R."/>
            <person name="Culley D."/>
            <person name="Daum C."/>
            <person name="Ezra D."/>
            <person name="Gonzalez J."/>
            <person name="Henrissat B."/>
            <person name="Kuo A."/>
            <person name="Liang C."/>
            <person name="Lipzen A."/>
            <person name="Lutzoni F."/>
            <person name="Magnuson J."/>
            <person name="Mondo S."/>
            <person name="Nolan M."/>
            <person name="Ohm R."/>
            <person name="Pangilinan J."/>
            <person name="Park H.-J."/>
            <person name="Ramirez L."/>
            <person name="Alfaro M."/>
            <person name="Sun H."/>
            <person name="Tritt A."/>
            <person name="Yoshinaga Y."/>
            <person name="Zwiers L.-H."/>
            <person name="Turgeon B."/>
            <person name="Goodwin S."/>
            <person name="Spatafora J."/>
            <person name="Crous P."/>
            <person name="Grigoriev I."/>
        </authorList>
    </citation>
    <scope>NUCLEOTIDE SEQUENCE</scope>
    <source>
        <strain evidence="1 3">CBS 304.34</strain>
    </source>
</reference>
<gene>
    <name evidence="1 3" type="ORF">BDZ99DRAFT_460083</name>
</gene>
<dbReference type="AlphaFoldDB" id="A0A6A6Z2H0"/>
<dbReference type="RefSeq" id="XP_033581391.1">
    <property type="nucleotide sequence ID" value="XM_033719311.1"/>
</dbReference>